<dbReference type="AlphaFoldDB" id="A0AAD2DNF9"/>
<gene>
    <name evidence="2" type="ORF">FPE_LOCUS7849</name>
</gene>
<dbReference type="PANTHER" id="PTHR10388">
    <property type="entry name" value="EUKARYOTIC TRANSLATION INITIATION FACTOR SUI1"/>
    <property type="match status" value="1"/>
</dbReference>
<dbReference type="Pfam" id="PF01253">
    <property type="entry name" value="SUI1"/>
    <property type="match status" value="1"/>
</dbReference>
<dbReference type="GO" id="GO:0003743">
    <property type="term" value="F:translation initiation factor activity"/>
    <property type="evidence" value="ECO:0007669"/>
    <property type="project" value="InterPro"/>
</dbReference>
<evidence type="ECO:0000259" key="1">
    <source>
        <dbReference type="PROSITE" id="PS50296"/>
    </source>
</evidence>
<evidence type="ECO:0000313" key="2">
    <source>
        <dbReference type="EMBL" id="CAI9760419.1"/>
    </source>
</evidence>
<dbReference type="InterPro" id="IPR036877">
    <property type="entry name" value="SUI1_dom_sf"/>
</dbReference>
<proteinExistence type="predicted"/>
<dbReference type="EMBL" id="OU503039">
    <property type="protein sequence ID" value="CAI9760419.1"/>
    <property type="molecule type" value="Genomic_DNA"/>
</dbReference>
<feature type="domain" description="SUI1" evidence="1">
    <location>
        <begin position="18"/>
        <end position="89"/>
    </location>
</feature>
<name>A0AAD2DNF9_9LAMI</name>
<dbReference type="Gene3D" id="3.30.780.10">
    <property type="entry name" value="SUI1-like domain"/>
    <property type="match status" value="1"/>
</dbReference>
<reference evidence="2" key="1">
    <citation type="submission" date="2023-05" db="EMBL/GenBank/DDBJ databases">
        <authorList>
            <person name="Huff M."/>
        </authorList>
    </citation>
    <scope>NUCLEOTIDE SEQUENCE</scope>
</reference>
<keyword evidence="3" id="KW-1185">Reference proteome</keyword>
<dbReference type="PROSITE" id="PS50296">
    <property type="entry name" value="SUI1"/>
    <property type="match status" value="1"/>
</dbReference>
<protein>
    <recommendedName>
        <fullName evidence="1">SUI1 domain-containing protein</fullName>
    </recommendedName>
</protein>
<organism evidence="2 3">
    <name type="scientific">Fraxinus pennsylvanica</name>
    <dbReference type="NCBI Taxonomy" id="56036"/>
    <lineage>
        <taxon>Eukaryota</taxon>
        <taxon>Viridiplantae</taxon>
        <taxon>Streptophyta</taxon>
        <taxon>Embryophyta</taxon>
        <taxon>Tracheophyta</taxon>
        <taxon>Spermatophyta</taxon>
        <taxon>Magnoliopsida</taxon>
        <taxon>eudicotyledons</taxon>
        <taxon>Gunneridae</taxon>
        <taxon>Pentapetalae</taxon>
        <taxon>asterids</taxon>
        <taxon>lamiids</taxon>
        <taxon>Lamiales</taxon>
        <taxon>Oleaceae</taxon>
        <taxon>Oleeae</taxon>
        <taxon>Fraxinus</taxon>
    </lineage>
</organism>
<dbReference type="InterPro" id="IPR001950">
    <property type="entry name" value="SUI1"/>
</dbReference>
<sequence length="99" mass="11512">MGFVDPFDTSEPGPKKYVYIIKQERNGKECLTLVLDLWKRNISEKLVLKEFKKEWSCNGKVAWNKTYGWVVQIEGDHRNNMYNFLGKSGILSRDNVIVG</sequence>
<accession>A0AAD2DNF9</accession>
<dbReference type="SUPFAM" id="SSF55159">
    <property type="entry name" value="eIF1-like"/>
    <property type="match status" value="1"/>
</dbReference>
<evidence type="ECO:0000313" key="3">
    <source>
        <dbReference type="Proteomes" id="UP000834106"/>
    </source>
</evidence>
<dbReference type="Proteomes" id="UP000834106">
    <property type="component" value="Chromosome 4"/>
</dbReference>